<dbReference type="PROSITE" id="PS50109">
    <property type="entry name" value="HIS_KIN"/>
    <property type="match status" value="1"/>
</dbReference>
<dbReference type="Gene3D" id="3.30.565.10">
    <property type="entry name" value="Histidine kinase-like ATPase, C-terminal domain"/>
    <property type="match status" value="1"/>
</dbReference>
<keyword evidence="16" id="KW-1185">Reference proteome</keyword>
<dbReference type="PANTHER" id="PTHR45436">
    <property type="entry name" value="SENSOR HISTIDINE KINASE YKOH"/>
    <property type="match status" value="1"/>
</dbReference>
<keyword evidence="5" id="KW-0808">Transferase</keyword>
<accession>A0ABS0X8R2</accession>
<dbReference type="InterPro" id="IPR003661">
    <property type="entry name" value="HisK_dim/P_dom"/>
</dbReference>
<dbReference type="InterPro" id="IPR003660">
    <property type="entry name" value="HAMP_dom"/>
</dbReference>
<feature type="domain" description="HAMP" evidence="14">
    <location>
        <begin position="196"/>
        <end position="248"/>
    </location>
</feature>
<dbReference type="EMBL" id="JAEKOZ010000011">
    <property type="protein sequence ID" value="MBJ3809386.1"/>
    <property type="molecule type" value="Genomic_DNA"/>
</dbReference>
<dbReference type="GO" id="GO:0016301">
    <property type="term" value="F:kinase activity"/>
    <property type="evidence" value="ECO:0007669"/>
    <property type="project" value="UniProtKB-KW"/>
</dbReference>
<proteinExistence type="predicted"/>
<evidence type="ECO:0000256" key="1">
    <source>
        <dbReference type="ARBA" id="ARBA00000085"/>
    </source>
</evidence>
<keyword evidence="9" id="KW-0902">Two-component regulatory system</keyword>
<evidence type="ECO:0000256" key="6">
    <source>
        <dbReference type="ARBA" id="ARBA00022692"/>
    </source>
</evidence>
<evidence type="ECO:0000313" key="15">
    <source>
        <dbReference type="EMBL" id="MBJ3809386.1"/>
    </source>
</evidence>
<evidence type="ECO:0000256" key="5">
    <source>
        <dbReference type="ARBA" id="ARBA00022679"/>
    </source>
</evidence>
<dbReference type="SUPFAM" id="SSF55874">
    <property type="entry name" value="ATPase domain of HSP90 chaperone/DNA topoisomerase II/histidine kinase"/>
    <property type="match status" value="1"/>
</dbReference>
<evidence type="ECO:0000256" key="7">
    <source>
        <dbReference type="ARBA" id="ARBA00022777"/>
    </source>
</evidence>
<evidence type="ECO:0000256" key="4">
    <source>
        <dbReference type="ARBA" id="ARBA00022553"/>
    </source>
</evidence>
<dbReference type="CDD" id="cd06225">
    <property type="entry name" value="HAMP"/>
    <property type="match status" value="1"/>
</dbReference>
<evidence type="ECO:0000259" key="13">
    <source>
        <dbReference type="PROSITE" id="PS50109"/>
    </source>
</evidence>
<comment type="caution">
    <text evidence="15">The sequence shown here is derived from an EMBL/GenBank/DDBJ whole genome shotgun (WGS) entry which is preliminary data.</text>
</comment>
<name>A0ABS0X8R2_9ACTN</name>
<dbReference type="SMART" id="SM00388">
    <property type="entry name" value="HisKA"/>
    <property type="match status" value="1"/>
</dbReference>
<dbReference type="SMART" id="SM00304">
    <property type="entry name" value="HAMP"/>
    <property type="match status" value="1"/>
</dbReference>
<keyword evidence="7 15" id="KW-0418">Kinase</keyword>
<dbReference type="EC" id="2.7.13.3" evidence="3"/>
<dbReference type="SMART" id="SM00387">
    <property type="entry name" value="HATPase_c"/>
    <property type="match status" value="1"/>
</dbReference>
<dbReference type="InterPro" id="IPR003594">
    <property type="entry name" value="HATPase_dom"/>
</dbReference>
<evidence type="ECO:0000256" key="8">
    <source>
        <dbReference type="ARBA" id="ARBA00022989"/>
    </source>
</evidence>
<evidence type="ECO:0000256" key="9">
    <source>
        <dbReference type="ARBA" id="ARBA00023012"/>
    </source>
</evidence>
<reference evidence="15 16" key="1">
    <citation type="submission" date="2020-12" db="EMBL/GenBank/DDBJ databases">
        <title>Streptomyces typhae sp. nov., a novel endophytic actinomycete isolated from the root of cattail pollen (Typha angustifolia L.).</title>
        <authorList>
            <person name="Peng C."/>
            <person name="Liu C."/>
        </authorList>
    </citation>
    <scope>NUCLEOTIDE SEQUENCE [LARGE SCALE GENOMIC DNA]</scope>
    <source>
        <strain evidence="15 16">JCM 4753</strain>
    </source>
</reference>
<evidence type="ECO:0000259" key="14">
    <source>
        <dbReference type="PROSITE" id="PS50885"/>
    </source>
</evidence>
<dbReference type="PANTHER" id="PTHR45436:SF5">
    <property type="entry name" value="SENSOR HISTIDINE KINASE TRCS"/>
    <property type="match status" value="1"/>
</dbReference>
<evidence type="ECO:0000256" key="2">
    <source>
        <dbReference type="ARBA" id="ARBA00004236"/>
    </source>
</evidence>
<feature type="transmembrane region" description="Helical" evidence="12">
    <location>
        <begin position="46"/>
        <end position="67"/>
    </location>
</feature>
<keyword evidence="8 12" id="KW-1133">Transmembrane helix</keyword>
<evidence type="ECO:0000313" key="16">
    <source>
        <dbReference type="Proteomes" id="UP000634780"/>
    </source>
</evidence>
<dbReference type="Proteomes" id="UP000634780">
    <property type="component" value="Unassembled WGS sequence"/>
</dbReference>
<dbReference type="Gene3D" id="6.10.340.10">
    <property type="match status" value="1"/>
</dbReference>
<keyword evidence="10 12" id="KW-0472">Membrane</keyword>
<sequence length="454" mass="48601">MRRTTPDARPTTADISGDPQAADADADRTPPGEALRRLVDPRSLRWKIAAGVAAAACAMAVGIGVLVHQTTETRSMSIGRGTALRELEVAEFEFRDGRSASRNPSEPPGYAIGDEVPDGLRHRLASEPGPLTWYDTSKPLQGPFMWAASRVDGTDLAVRMDMGAEKRSLQALDRHIRYAAVATLAVVVPLALLAAELVLRRLRRVAGTARRIRNGALDARTASRGHDEISEISSAVDHMADALQERLRGEQRFTADVAHELRTPLAGLVTSASLLPESEATDLVQDRVRVLRALVDDLLEISRLDAGAERADAQPVPLGEVVTECVRRTGVDTRITVVGDPTVETDPRRVDRIVTNLVLNAHRHGGPPVEVTVDATTGAAVTVVVRDHGPGFPADLLDHGPQRFRTGAAERGHGHGLGLTIALGQAHVIGARVTLTNAEPHGAVATLSLPRRHT</sequence>
<dbReference type="SUPFAM" id="SSF47384">
    <property type="entry name" value="Homodimeric domain of signal transducing histidine kinase"/>
    <property type="match status" value="1"/>
</dbReference>
<dbReference type="InterPro" id="IPR004358">
    <property type="entry name" value="Sig_transdc_His_kin-like_C"/>
</dbReference>
<dbReference type="Pfam" id="PF02518">
    <property type="entry name" value="HATPase_c"/>
    <property type="match status" value="1"/>
</dbReference>
<dbReference type="Pfam" id="PF00672">
    <property type="entry name" value="HAMP"/>
    <property type="match status" value="1"/>
</dbReference>
<dbReference type="PRINTS" id="PR00344">
    <property type="entry name" value="BCTRLSENSOR"/>
</dbReference>
<feature type="domain" description="Histidine kinase" evidence="13">
    <location>
        <begin position="256"/>
        <end position="453"/>
    </location>
</feature>
<dbReference type="CDD" id="cd00082">
    <property type="entry name" value="HisKA"/>
    <property type="match status" value="1"/>
</dbReference>
<comment type="subcellular location">
    <subcellularLocation>
        <location evidence="2">Cell membrane</location>
    </subcellularLocation>
</comment>
<dbReference type="InterPro" id="IPR036890">
    <property type="entry name" value="HATPase_C_sf"/>
</dbReference>
<feature type="transmembrane region" description="Helical" evidence="12">
    <location>
        <begin position="176"/>
        <end position="199"/>
    </location>
</feature>
<dbReference type="Pfam" id="PF00512">
    <property type="entry name" value="HisKA"/>
    <property type="match status" value="1"/>
</dbReference>
<feature type="region of interest" description="Disordered" evidence="11">
    <location>
        <begin position="1"/>
        <end position="33"/>
    </location>
</feature>
<dbReference type="Gene3D" id="1.10.287.130">
    <property type="match status" value="1"/>
</dbReference>
<keyword evidence="6 12" id="KW-0812">Transmembrane</keyword>
<organism evidence="15 16">
    <name type="scientific">Streptomyces flavofungini</name>
    <dbReference type="NCBI Taxonomy" id="68200"/>
    <lineage>
        <taxon>Bacteria</taxon>
        <taxon>Bacillati</taxon>
        <taxon>Actinomycetota</taxon>
        <taxon>Actinomycetes</taxon>
        <taxon>Kitasatosporales</taxon>
        <taxon>Streptomycetaceae</taxon>
        <taxon>Streptomyces</taxon>
    </lineage>
</organism>
<evidence type="ECO:0000256" key="11">
    <source>
        <dbReference type="SAM" id="MobiDB-lite"/>
    </source>
</evidence>
<evidence type="ECO:0000256" key="3">
    <source>
        <dbReference type="ARBA" id="ARBA00012438"/>
    </source>
</evidence>
<feature type="region of interest" description="Disordered" evidence="11">
    <location>
        <begin position="95"/>
        <end position="116"/>
    </location>
</feature>
<protein>
    <recommendedName>
        <fullName evidence="3">histidine kinase</fullName>
        <ecNumber evidence="3">2.7.13.3</ecNumber>
    </recommendedName>
</protein>
<dbReference type="InterPro" id="IPR050428">
    <property type="entry name" value="TCS_sensor_his_kinase"/>
</dbReference>
<evidence type="ECO:0000256" key="10">
    <source>
        <dbReference type="ARBA" id="ARBA00023136"/>
    </source>
</evidence>
<dbReference type="RefSeq" id="WP_190118834.1">
    <property type="nucleotide sequence ID" value="NZ_BMVR01000012.1"/>
</dbReference>
<dbReference type="PROSITE" id="PS50885">
    <property type="entry name" value="HAMP"/>
    <property type="match status" value="1"/>
</dbReference>
<evidence type="ECO:0000256" key="12">
    <source>
        <dbReference type="SAM" id="Phobius"/>
    </source>
</evidence>
<gene>
    <name evidence="15" type="ORF">JGB26_20065</name>
</gene>
<dbReference type="InterPro" id="IPR005467">
    <property type="entry name" value="His_kinase_dom"/>
</dbReference>
<dbReference type="SUPFAM" id="SSF158472">
    <property type="entry name" value="HAMP domain-like"/>
    <property type="match status" value="1"/>
</dbReference>
<comment type="catalytic activity">
    <reaction evidence="1">
        <text>ATP + protein L-histidine = ADP + protein N-phospho-L-histidine.</text>
        <dbReference type="EC" id="2.7.13.3"/>
    </reaction>
</comment>
<dbReference type="InterPro" id="IPR036097">
    <property type="entry name" value="HisK_dim/P_sf"/>
</dbReference>
<keyword evidence="4" id="KW-0597">Phosphoprotein</keyword>